<keyword evidence="4 6" id="KW-1133">Transmembrane helix</keyword>
<protein>
    <submittedName>
        <fullName evidence="8">Sulfatase-like hydrolase/transferase</fullName>
    </submittedName>
</protein>
<comment type="subcellular location">
    <subcellularLocation>
        <location evidence="1">Cell membrane</location>
        <topology evidence="1">Multi-pass membrane protein</topology>
    </subcellularLocation>
</comment>
<evidence type="ECO:0000256" key="5">
    <source>
        <dbReference type="ARBA" id="ARBA00023136"/>
    </source>
</evidence>
<dbReference type="Gene3D" id="3.40.720.10">
    <property type="entry name" value="Alkaline Phosphatase, subunit A"/>
    <property type="match status" value="1"/>
</dbReference>
<dbReference type="AlphaFoldDB" id="A0A8T9MV96"/>
<reference evidence="8" key="2">
    <citation type="submission" date="2024-09" db="EMBL/GenBank/DDBJ databases">
        <authorList>
            <person name="Veyrier F.J."/>
        </authorList>
    </citation>
    <scope>NUCLEOTIDE SEQUENCE</scope>
    <source>
        <strain evidence="8">17694</strain>
    </source>
</reference>
<dbReference type="SUPFAM" id="SSF53649">
    <property type="entry name" value="Alkaline phosphatase-like"/>
    <property type="match status" value="1"/>
</dbReference>
<sequence>MPQHWLSKDIKINILENPFVWRNLWRALGFILLPNLLFWGICTLMNLARPIINLDYLAVSALMVMPKRGLRIAGAILFAYCLLIDCAMLLMQLFPFLDLAATVYLLPFLPKAPMRFIVMVALVLAYMAAMPWLLARIGRHVPHKSVWFYCVLLAVCGWPVRSATYRIVPAEYFARDHYFIANSQTALYHEHHGNNFLTAMRQLPELKPIAAHQDHASKQLLQPASDKILFIVAESWGVAREASVQRAVLQKIYDRQDKLEFIREGYFDFGGATVQGELRELCRLTTEGGYAFHKTDPAEFAGCLPNTLKQQGYRTIAMHGASSRLYDRHNWYTKAGFAQTLFVEDLADKPRCYAFNGTCDRHLYDQVANAFKQNPQGKTFFYWLTLTSHSPYAESDMHQPRLDCRQHQLFEGDICNNMRLNAQFFDGLAELTDRPEMRGVEVIVVGDHMPPIFTNAPIHKNLRWNDVSWLHFKIK</sequence>
<dbReference type="InterPro" id="IPR000917">
    <property type="entry name" value="Sulfatase_N"/>
</dbReference>
<evidence type="ECO:0000256" key="6">
    <source>
        <dbReference type="SAM" id="Phobius"/>
    </source>
</evidence>
<evidence type="ECO:0000256" key="4">
    <source>
        <dbReference type="ARBA" id="ARBA00022989"/>
    </source>
</evidence>
<dbReference type="Pfam" id="PF00884">
    <property type="entry name" value="Sulfatase"/>
    <property type="match status" value="1"/>
</dbReference>
<keyword evidence="5 6" id="KW-0472">Membrane</keyword>
<keyword evidence="3 6" id="KW-0812">Transmembrane</keyword>
<dbReference type="PANTHER" id="PTHR47371">
    <property type="entry name" value="LIPOTEICHOIC ACID SYNTHASE"/>
    <property type="match status" value="1"/>
</dbReference>
<dbReference type="KEGG" id="ckh:LVJ77_07910"/>
<gene>
    <name evidence="8" type="ORF">LVJ77_07910</name>
</gene>
<dbReference type="Proteomes" id="UP000831534">
    <property type="component" value="Chromosome"/>
</dbReference>
<feature type="transmembrane region" description="Helical" evidence="6">
    <location>
        <begin position="146"/>
        <end position="168"/>
    </location>
</feature>
<dbReference type="RefSeq" id="WP_051255645.1">
    <property type="nucleotide sequence ID" value="NZ_CP091521.1"/>
</dbReference>
<dbReference type="InterPro" id="IPR017850">
    <property type="entry name" value="Alkaline_phosphatase_core_sf"/>
</dbReference>
<evidence type="ECO:0000256" key="3">
    <source>
        <dbReference type="ARBA" id="ARBA00022692"/>
    </source>
</evidence>
<keyword evidence="9" id="KW-1185">Reference proteome</keyword>
<feature type="domain" description="Sulfatase N-terminal" evidence="7">
    <location>
        <begin position="295"/>
        <end position="454"/>
    </location>
</feature>
<feature type="transmembrane region" description="Helical" evidence="6">
    <location>
        <begin position="69"/>
        <end position="94"/>
    </location>
</feature>
<evidence type="ECO:0000256" key="1">
    <source>
        <dbReference type="ARBA" id="ARBA00004651"/>
    </source>
</evidence>
<proteinExistence type="predicted"/>
<dbReference type="PANTHER" id="PTHR47371:SF3">
    <property type="entry name" value="PHOSPHOGLYCEROL TRANSFERASE I"/>
    <property type="match status" value="1"/>
</dbReference>
<dbReference type="EMBL" id="CP091521">
    <property type="protein sequence ID" value="UOP04298.2"/>
    <property type="molecule type" value="Genomic_DNA"/>
</dbReference>
<evidence type="ECO:0000313" key="8">
    <source>
        <dbReference type="EMBL" id="UOP04298.2"/>
    </source>
</evidence>
<accession>A0A8T9MV96</accession>
<keyword evidence="2" id="KW-1003">Cell membrane</keyword>
<feature type="transmembrane region" description="Helical" evidence="6">
    <location>
        <begin position="114"/>
        <end position="134"/>
    </location>
</feature>
<dbReference type="GO" id="GO:0005886">
    <property type="term" value="C:plasma membrane"/>
    <property type="evidence" value="ECO:0007669"/>
    <property type="project" value="UniProtKB-SubCell"/>
</dbReference>
<evidence type="ECO:0000256" key="2">
    <source>
        <dbReference type="ARBA" id="ARBA00022475"/>
    </source>
</evidence>
<reference evidence="8" key="1">
    <citation type="journal article" date="2022" name="Res Sq">
        <title>Evolution of multicellular longitudinally dividing oral cavity symbionts (Neisseriaceae).</title>
        <authorList>
            <person name="Nyongesa S."/>
            <person name="Weber P."/>
            <person name="Bernet E."/>
            <person name="Pullido F."/>
            <person name="Nieckarz M."/>
            <person name="Delaby M."/>
            <person name="Nieves C."/>
            <person name="Viehboeck T."/>
            <person name="Krause N."/>
            <person name="Rivera-Millot A."/>
            <person name="Nakamura A."/>
            <person name="Vischer N."/>
            <person name="VanNieuwenhze M."/>
            <person name="Brun Y."/>
            <person name="Cava F."/>
            <person name="Bulgheresi S."/>
            <person name="Veyrier F."/>
        </authorList>
    </citation>
    <scope>NUCLEOTIDE SEQUENCE</scope>
    <source>
        <strain evidence="8">17694</strain>
    </source>
</reference>
<evidence type="ECO:0000313" key="9">
    <source>
        <dbReference type="Proteomes" id="UP000831534"/>
    </source>
</evidence>
<evidence type="ECO:0000259" key="7">
    <source>
        <dbReference type="Pfam" id="PF00884"/>
    </source>
</evidence>
<dbReference type="InterPro" id="IPR050448">
    <property type="entry name" value="OpgB/LTA_synthase_biosynth"/>
</dbReference>
<feature type="transmembrane region" description="Helical" evidence="6">
    <location>
        <begin position="27"/>
        <end position="48"/>
    </location>
</feature>
<organism evidence="8 9">
    <name type="scientific">Conchiformibius kuhniae</name>
    <dbReference type="NCBI Taxonomy" id="211502"/>
    <lineage>
        <taxon>Bacteria</taxon>
        <taxon>Pseudomonadati</taxon>
        <taxon>Pseudomonadota</taxon>
        <taxon>Betaproteobacteria</taxon>
        <taxon>Neisseriales</taxon>
        <taxon>Neisseriaceae</taxon>
        <taxon>Conchiformibius</taxon>
    </lineage>
</organism>
<name>A0A8T9MV96_9NEIS</name>